<keyword evidence="2" id="KW-0687">Ribonucleoprotein</keyword>
<dbReference type="SUPFAM" id="SSF54565">
    <property type="entry name" value="Ribosomal protein S16"/>
    <property type="match status" value="1"/>
</dbReference>
<dbReference type="NCBIfam" id="TIGR00002">
    <property type="entry name" value="S16"/>
    <property type="match status" value="1"/>
</dbReference>
<dbReference type="PANTHER" id="PTHR12919:SF20">
    <property type="entry name" value="SMALL RIBOSOMAL SUBUNIT PROTEIN BS16M"/>
    <property type="match status" value="1"/>
</dbReference>
<dbReference type="Gene3D" id="3.30.1320.10">
    <property type="match status" value="1"/>
</dbReference>
<evidence type="ECO:0000256" key="1">
    <source>
        <dbReference type="ARBA" id="ARBA00022980"/>
    </source>
</evidence>
<keyword evidence="1 4" id="KW-0689">Ribosomal protein</keyword>
<gene>
    <name evidence="4" type="ORF">A2024_01755</name>
</gene>
<dbReference type="GO" id="GO:0003735">
    <property type="term" value="F:structural constituent of ribosome"/>
    <property type="evidence" value="ECO:0007669"/>
    <property type="project" value="InterPro"/>
</dbReference>
<dbReference type="Pfam" id="PF00886">
    <property type="entry name" value="Ribosomal_S16"/>
    <property type="match status" value="1"/>
</dbReference>
<organism evidence="4 5">
    <name type="scientific">Candidatus Edwardsbacteria bacterium GWF2_54_11</name>
    <dbReference type="NCBI Taxonomy" id="1817851"/>
    <lineage>
        <taxon>Bacteria</taxon>
        <taxon>Candidatus Edwardsiibacteriota</taxon>
    </lineage>
</organism>
<evidence type="ECO:0000256" key="2">
    <source>
        <dbReference type="ARBA" id="ARBA00023274"/>
    </source>
</evidence>
<sequence>MSRGGSNKLAAYRIVVATTRSKLDGSQLDTLGYYRPAAKPVEARVDLEKAREWIKKGAIVSSTAMRVIKLAEKQAANDGVDLKKVMVTFSSTKTKKTHKERLAAKKKKD</sequence>
<dbReference type="AlphaFoldDB" id="A0A1F5RF13"/>
<proteinExistence type="predicted"/>
<name>A0A1F5RF13_9BACT</name>
<dbReference type="InterPro" id="IPR023803">
    <property type="entry name" value="Ribosomal_bS16_dom_sf"/>
</dbReference>
<dbReference type="Proteomes" id="UP000177230">
    <property type="component" value="Unassembled WGS sequence"/>
</dbReference>
<comment type="caution">
    <text evidence="4">The sequence shown here is derived from an EMBL/GenBank/DDBJ whole genome shotgun (WGS) entry which is preliminary data.</text>
</comment>
<evidence type="ECO:0000313" key="4">
    <source>
        <dbReference type="EMBL" id="OGF12978.1"/>
    </source>
</evidence>
<dbReference type="GO" id="GO:0015935">
    <property type="term" value="C:small ribosomal subunit"/>
    <property type="evidence" value="ECO:0007669"/>
    <property type="project" value="TreeGrafter"/>
</dbReference>
<evidence type="ECO:0000313" key="5">
    <source>
        <dbReference type="Proteomes" id="UP000177230"/>
    </source>
</evidence>
<dbReference type="GO" id="GO:0005737">
    <property type="term" value="C:cytoplasm"/>
    <property type="evidence" value="ECO:0007669"/>
    <property type="project" value="UniProtKB-ARBA"/>
</dbReference>
<dbReference type="EMBL" id="MFFM01000027">
    <property type="protein sequence ID" value="OGF12978.1"/>
    <property type="molecule type" value="Genomic_DNA"/>
</dbReference>
<protein>
    <recommendedName>
        <fullName evidence="3">30S ribosomal protein S16</fullName>
    </recommendedName>
</protein>
<evidence type="ECO:0000256" key="3">
    <source>
        <dbReference type="ARBA" id="ARBA00035310"/>
    </source>
</evidence>
<accession>A0A1F5RF13</accession>
<dbReference type="InterPro" id="IPR000307">
    <property type="entry name" value="Ribosomal_bS16"/>
</dbReference>
<dbReference type="PANTHER" id="PTHR12919">
    <property type="entry name" value="30S RIBOSOMAL PROTEIN S16"/>
    <property type="match status" value="1"/>
</dbReference>
<reference evidence="4 5" key="1">
    <citation type="journal article" date="2016" name="Nat. Commun.">
        <title>Thousands of microbial genomes shed light on interconnected biogeochemical processes in an aquifer system.</title>
        <authorList>
            <person name="Anantharaman K."/>
            <person name="Brown C.T."/>
            <person name="Hug L.A."/>
            <person name="Sharon I."/>
            <person name="Castelle C.J."/>
            <person name="Probst A.J."/>
            <person name="Thomas B.C."/>
            <person name="Singh A."/>
            <person name="Wilkins M.J."/>
            <person name="Karaoz U."/>
            <person name="Brodie E.L."/>
            <person name="Williams K.H."/>
            <person name="Hubbard S.S."/>
            <person name="Banfield J.F."/>
        </authorList>
    </citation>
    <scope>NUCLEOTIDE SEQUENCE [LARGE SCALE GENOMIC DNA]</scope>
</reference>
<dbReference type="GO" id="GO:0006412">
    <property type="term" value="P:translation"/>
    <property type="evidence" value="ECO:0007669"/>
    <property type="project" value="InterPro"/>
</dbReference>